<dbReference type="InterPro" id="IPR011990">
    <property type="entry name" value="TPR-like_helical_dom_sf"/>
</dbReference>
<dbReference type="EMBL" id="CAXITT010000766">
    <property type="protein sequence ID" value="CAL1546063.1"/>
    <property type="molecule type" value="Genomic_DNA"/>
</dbReference>
<dbReference type="Gene3D" id="1.25.40.10">
    <property type="entry name" value="Tetratricopeptide repeat domain"/>
    <property type="match status" value="1"/>
</dbReference>
<sequence>MEYALNNKVFVLFMAAACGVTFVACDVFTSMNRIKDMVLNEEQILNKIKAAAPQLLGNEQHAMYNFYKQRLEEIHRRNWTKELERLNHPNGAYSIIKEYAADYQALRKAVLDSKLNQASAVLAEIADDDDVKGASESLLRLQEVFRMKTNEMVQGMYLNYKGPILNSTDAFLVGKAAFEIGKQTLCTEWLQVALELMRQEQGDGDDYNDDFSMFGKVDTKTHNSGAAMKALLGRALIRVSPL</sequence>
<feature type="domain" description="Prolyl 4-hydroxylase N-terminal" evidence="1">
    <location>
        <begin position="30"/>
        <end position="156"/>
    </location>
</feature>
<dbReference type="GO" id="GO:0004656">
    <property type="term" value="F:procollagen-proline 4-dioxygenase activity"/>
    <property type="evidence" value="ECO:0007669"/>
    <property type="project" value="InterPro"/>
</dbReference>
<organism evidence="2 3">
    <name type="scientific">Lymnaea stagnalis</name>
    <name type="common">Great pond snail</name>
    <name type="synonym">Helix stagnalis</name>
    <dbReference type="NCBI Taxonomy" id="6523"/>
    <lineage>
        <taxon>Eukaryota</taxon>
        <taxon>Metazoa</taxon>
        <taxon>Spiralia</taxon>
        <taxon>Lophotrochozoa</taxon>
        <taxon>Mollusca</taxon>
        <taxon>Gastropoda</taxon>
        <taxon>Heterobranchia</taxon>
        <taxon>Euthyneura</taxon>
        <taxon>Panpulmonata</taxon>
        <taxon>Hygrophila</taxon>
        <taxon>Lymnaeoidea</taxon>
        <taxon>Lymnaeidae</taxon>
        <taxon>Lymnaea</taxon>
    </lineage>
</organism>
<proteinExistence type="predicted"/>
<dbReference type="InterPro" id="IPR013547">
    <property type="entry name" value="P4H_N"/>
</dbReference>
<dbReference type="Pfam" id="PF08336">
    <property type="entry name" value="P4Ha_N"/>
    <property type="match status" value="1"/>
</dbReference>
<keyword evidence="3" id="KW-1185">Reference proteome</keyword>
<dbReference type="Proteomes" id="UP001497497">
    <property type="component" value="Unassembled WGS sequence"/>
</dbReference>
<dbReference type="GO" id="GO:0005783">
    <property type="term" value="C:endoplasmic reticulum"/>
    <property type="evidence" value="ECO:0007669"/>
    <property type="project" value="InterPro"/>
</dbReference>
<evidence type="ECO:0000313" key="2">
    <source>
        <dbReference type="EMBL" id="CAL1546063.1"/>
    </source>
</evidence>
<evidence type="ECO:0000313" key="3">
    <source>
        <dbReference type="Proteomes" id="UP001497497"/>
    </source>
</evidence>
<reference evidence="2 3" key="1">
    <citation type="submission" date="2024-04" db="EMBL/GenBank/DDBJ databases">
        <authorList>
            <consortium name="Genoscope - CEA"/>
            <person name="William W."/>
        </authorList>
    </citation>
    <scope>NUCLEOTIDE SEQUENCE [LARGE SCALE GENOMIC DNA]</scope>
</reference>
<evidence type="ECO:0000259" key="1">
    <source>
        <dbReference type="Pfam" id="PF08336"/>
    </source>
</evidence>
<gene>
    <name evidence="2" type="ORF">GSLYS_00019440001</name>
</gene>
<name>A0AAV2IH93_LYMST</name>
<dbReference type="AlphaFoldDB" id="A0AAV2IH93"/>
<accession>A0AAV2IH93</accession>
<protein>
    <recommendedName>
        <fullName evidence="1">Prolyl 4-hydroxylase N-terminal domain-containing protein</fullName>
    </recommendedName>
</protein>
<comment type="caution">
    <text evidence="2">The sequence shown here is derived from an EMBL/GenBank/DDBJ whole genome shotgun (WGS) entry which is preliminary data.</text>
</comment>